<keyword evidence="1" id="KW-1133">Transmembrane helix</keyword>
<proteinExistence type="predicted"/>
<keyword evidence="1" id="KW-0812">Transmembrane</keyword>
<dbReference type="EMBL" id="JAUIRO010000006">
    <property type="protein sequence ID" value="KAK0709736.1"/>
    <property type="molecule type" value="Genomic_DNA"/>
</dbReference>
<comment type="caution">
    <text evidence="2">The sequence shown here is derived from an EMBL/GenBank/DDBJ whole genome shotgun (WGS) entry which is preliminary data.</text>
</comment>
<reference evidence="2" key="1">
    <citation type="submission" date="2023-06" db="EMBL/GenBank/DDBJ databases">
        <title>Genome-scale phylogeny and comparative genomics of the fungal order Sordariales.</title>
        <authorList>
            <consortium name="Lawrence Berkeley National Laboratory"/>
            <person name="Hensen N."/>
            <person name="Bonometti L."/>
            <person name="Westerberg I."/>
            <person name="Brannstrom I.O."/>
            <person name="Guillou S."/>
            <person name="Cros-Aarteil S."/>
            <person name="Calhoun S."/>
            <person name="Haridas S."/>
            <person name="Kuo A."/>
            <person name="Mondo S."/>
            <person name="Pangilinan J."/>
            <person name="Riley R."/>
            <person name="LaButti K."/>
            <person name="Andreopoulos B."/>
            <person name="Lipzen A."/>
            <person name="Chen C."/>
            <person name="Yanf M."/>
            <person name="Daum C."/>
            <person name="Ng V."/>
            <person name="Clum A."/>
            <person name="Steindorff A."/>
            <person name="Ohm R."/>
            <person name="Martin F."/>
            <person name="Silar P."/>
            <person name="Natvig D."/>
            <person name="Lalanne C."/>
            <person name="Gautier V."/>
            <person name="Ament-velasquez S.L."/>
            <person name="Kruys A."/>
            <person name="Hutchinson M.I."/>
            <person name="Powell A.J."/>
            <person name="Barry K."/>
            <person name="Miller A.N."/>
            <person name="Grigoriev I.V."/>
            <person name="Debuchy R."/>
            <person name="Gladieux P."/>
            <person name="Thoren M.H."/>
            <person name="Johannesson H."/>
        </authorList>
    </citation>
    <scope>NUCLEOTIDE SEQUENCE</scope>
    <source>
        <strain evidence="2">SMH2392-1A</strain>
    </source>
</reference>
<evidence type="ECO:0000256" key="1">
    <source>
        <dbReference type="SAM" id="Phobius"/>
    </source>
</evidence>
<accession>A0AA40A5J3</accession>
<protein>
    <submittedName>
        <fullName evidence="2">Uncharacterized protein</fullName>
    </submittedName>
</protein>
<dbReference type="Proteomes" id="UP001172101">
    <property type="component" value="Unassembled WGS sequence"/>
</dbReference>
<organism evidence="2 3">
    <name type="scientific">Lasiosphaeria miniovina</name>
    <dbReference type="NCBI Taxonomy" id="1954250"/>
    <lineage>
        <taxon>Eukaryota</taxon>
        <taxon>Fungi</taxon>
        <taxon>Dikarya</taxon>
        <taxon>Ascomycota</taxon>
        <taxon>Pezizomycotina</taxon>
        <taxon>Sordariomycetes</taxon>
        <taxon>Sordariomycetidae</taxon>
        <taxon>Sordariales</taxon>
        <taxon>Lasiosphaeriaceae</taxon>
        <taxon>Lasiosphaeria</taxon>
    </lineage>
</organism>
<keyword evidence="1" id="KW-0472">Membrane</keyword>
<feature type="transmembrane region" description="Helical" evidence="1">
    <location>
        <begin position="7"/>
        <end position="40"/>
    </location>
</feature>
<gene>
    <name evidence="2" type="ORF">B0T26DRAFT_722788</name>
</gene>
<feature type="transmembrane region" description="Helical" evidence="1">
    <location>
        <begin position="72"/>
        <end position="94"/>
    </location>
</feature>
<sequence length="139" mass="14532">MLIKLSLVLSIIGVGLCVVVDCVLLHLIHILILVSILVPFSSSSSFLSSDTISASIHCAASPSRPSVISKTVVIIIVFFGIRRAHVALEAAAALRGRTSRRRGRRSAPGRVGVPDQAVAVDVVEALDLEATLVTALDAG</sequence>
<name>A0AA40A5J3_9PEZI</name>
<dbReference type="AlphaFoldDB" id="A0AA40A5J3"/>
<evidence type="ECO:0000313" key="3">
    <source>
        <dbReference type="Proteomes" id="UP001172101"/>
    </source>
</evidence>
<dbReference type="RefSeq" id="XP_060293040.1">
    <property type="nucleotide sequence ID" value="XM_060442602.1"/>
</dbReference>
<keyword evidence="3" id="KW-1185">Reference proteome</keyword>
<dbReference type="GeneID" id="85325872"/>
<evidence type="ECO:0000313" key="2">
    <source>
        <dbReference type="EMBL" id="KAK0709736.1"/>
    </source>
</evidence>